<evidence type="ECO:0000313" key="2">
    <source>
        <dbReference type="EMBL" id="AKH47344.1"/>
    </source>
</evidence>
<dbReference type="PANTHER" id="PTHR37423:SF2">
    <property type="entry name" value="MEMBRANE-BOUND LYTIC MUREIN TRANSGLYCOSYLASE C"/>
    <property type="match status" value="1"/>
</dbReference>
<dbReference type="SUPFAM" id="SSF53955">
    <property type="entry name" value="Lysozyme-like"/>
    <property type="match status" value="1"/>
</dbReference>
<dbReference type="PANTHER" id="PTHR37423">
    <property type="entry name" value="SOLUBLE LYTIC MUREIN TRANSGLYCOSYLASE-RELATED"/>
    <property type="match status" value="1"/>
</dbReference>
<sequence>MVDRIADKNLTDSGNRIQLTGSVPAQLANDVSSNAQNTNQLFAGAIKGLKRKEEVKLSRKGIIDGQNNTLDPGLLFKDTYRGRAYTDSALTNYVNSVELQTRKQIQTILAENPNDHKAAGAKIEGFINGMVDGMPEEIQERMGPNYRLQAQITASPGLSQIRTNQNSLLIAQQQAEAVENDSLIAKSIPVNAQGLFSDDTQFKNESTLAILNDRNAIEGRYNSKILGEDGEEIAAFDPVKGQGVLALFDKDTSISAIKSQFHGMKDKKEYLREFRTGKLDESFIVRDDEGTVLMDLRPKRATREALDSHMVGVIKREDTILKGRRTAITAKTTQAVQTVKAGGNIPPEHWTELRQGAAAAKSPGEMARIDEWQNYAAHFEKLKLLNPATLQGELKAVDKEILRKKQDGELVSSATMERRNGVDSLLSKMKTALKTDPIEWGNHVGVIEMGPVVFDPRPEIEINGQTLSPGAMMQKRVEDAIHVSDYYGTPLTFLTAQDAAIFDKVLDNPEATGGDILGAIASTNGFGEYQDNVLGEIAEKQPAMGQIAGLMNAGATATTLGDAADGLIAMKNGAKVIPATSTTNLTTTDTLGAAFQTSPGTRNAVIATARGIYTTRATRMGLDTENFNDDLWKRSLIEASGGIFKNDIQLGGPADFGGGGIFSSGNKVIAPSGFPAEDFEATIRGFSQSDFKAGAINGIGRRVRPPQSENDTTQVTETINLKDLLSDDDEVTLITIDDGKYLLGKPDGVGGVDYVRGRTDPTSDIPAIRAGFYVLDFRKALSHKSARGDNPGDLTEFPKLTKKVIGKTPGGRNIYENEIDKQGFTSESSERAIHIEHEGKHYTFPSIFDGVELSIEEATKKAIESKFIDSETGRKSPAFDTATEAIEAGKERSKGLSKHLHPETAGNGFQSSMDKLEALAIDIGESLESGLDTAAEFLNSPAPDLSEAGEVLDNVTEKAGELVDDTKEAIKPALKKGKAALESAGDTLEKGIDKAAEFLNSPAPDFSQVQEKISNIAEEVRGGIKTLKEFAEENAPDIPEFFKSIPRKLKNSAARHRVEGFIDSIKDLVTDPETMKGLPPIKKVMSAIAMVESSGGKNLLSSKGAMGIVQIMPATAQDIADNSNLGFTKDEILNDQSINLMAGQWYLTEWLLPKFNGEDRLSFAIAAYHGGIGNIQAAREKAANISGNAQSVDDFKAVFEHLGPKTKNYVRKVTREINR</sequence>
<dbReference type="Gene3D" id="1.10.530.10">
    <property type="match status" value="1"/>
</dbReference>
<dbReference type="InterPro" id="IPR008258">
    <property type="entry name" value="Transglycosylase_SLT_dom_1"/>
</dbReference>
<organism evidence="2">
    <name type="scientific">uncultured marine virus</name>
    <dbReference type="NCBI Taxonomy" id="186617"/>
    <lineage>
        <taxon>Viruses</taxon>
        <taxon>environmental samples</taxon>
    </lineage>
</organism>
<reference evidence="2" key="2">
    <citation type="submission" date="2015-03" db="EMBL/GenBank/DDBJ databases">
        <authorList>
            <person name="Chow C.-E.T."/>
            <person name="Winget D.M."/>
            <person name="White R.A.III."/>
            <person name="Hallam S.J."/>
            <person name="Suttle C.A."/>
        </authorList>
    </citation>
    <scope>NUCLEOTIDE SEQUENCE</scope>
    <source>
        <strain evidence="2">H4084972</strain>
    </source>
</reference>
<protein>
    <recommendedName>
        <fullName evidence="1">Transglycosylase SLT domain-containing protein</fullName>
    </recommendedName>
</protein>
<dbReference type="Gene3D" id="1.20.120.20">
    <property type="entry name" value="Apolipoprotein"/>
    <property type="match status" value="1"/>
</dbReference>
<proteinExistence type="predicted"/>
<dbReference type="EMBL" id="KR029592">
    <property type="protein sequence ID" value="AKH47344.1"/>
    <property type="molecule type" value="Genomic_DNA"/>
</dbReference>
<name>A0A0F7L447_9VIRU</name>
<accession>A0A0F7L447</accession>
<evidence type="ECO:0000259" key="1">
    <source>
        <dbReference type="Pfam" id="PF01464"/>
    </source>
</evidence>
<reference evidence="2" key="1">
    <citation type="journal article" date="2015" name="Front. Microbiol.">
        <title>Combining genomic sequencing methods to explore viral diversity and reveal potential virus-host interactions.</title>
        <authorList>
            <person name="Chow C.E."/>
            <person name="Winget D.M."/>
            <person name="White R.A.III."/>
            <person name="Hallam S.J."/>
            <person name="Suttle C.A."/>
        </authorList>
    </citation>
    <scope>NUCLEOTIDE SEQUENCE</scope>
    <source>
        <strain evidence="2">H4084972</strain>
    </source>
</reference>
<dbReference type="InterPro" id="IPR023346">
    <property type="entry name" value="Lysozyme-like_dom_sf"/>
</dbReference>
<dbReference type="Pfam" id="PF01464">
    <property type="entry name" value="SLT"/>
    <property type="match status" value="1"/>
</dbReference>
<feature type="domain" description="Transglycosylase SLT" evidence="1">
    <location>
        <begin position="1083"/>
        <end position="1184"/>
    </location>
</feature>